<dbReference type="AlphaFoldDB" id="A0A1F6T789"/>
<feature type="domain" description="Release factor glutamine methyltransferase N-terminal" evidence="5">
    <location>
        <begin position="11"/>
        <end position="87"/>
    </location>
</feature>
<protein>
    <submittedName>
        <fullName evidence="6">Ribosomal protein L3 N(5)-glutamine methyltransferase</fullName>
    </submittedName>
</protein>
<evidence type="ECO:0000313" key="7">
    <source>
        <dbReference type="Proteomes" id="UP000179334"/>
    </source>
</evidence>
<dbReference type="EMBL" id="MFSR01000011">
    <property type="protein sequence ID" value="OGI40909.1"/>
    <property type="molecule type" value="Genomic_DNA"/>
</dbReference>
<dbReference type="Gene3D" id="3.40.50.150">
    <property type="entry name" value="Vaccinia Virus protein VP39"/>
    <property type="match status" value="1"/>
</dbReference>
<proteinExistence type="predicted"/>
<dbReference type="InterPro" id="IPR004556">
    <property type="entry name" value="HemK-like"/>
</dbReference>
<evidence type="ECO:0000259" key="4">
    <source>
        <dbReference type="Pfam" id="PF05175"/>
    </source>
</evidence>
<comment type="caution">
    <text evidence="6">The sequence shown here is derived from an EMBL/GenBank/DDBJ whole genome shotgun (WGS) entry which is preliminary data.</text>
</comment>
<dbReference type="CDD" id="cd02440">
    <property type="entry name" value="AdoMet_MTases"/>
    <property type="match status" value="1"/>
</dbReference>
<dbReference type="PROSITE" id="PS00092">
    <property type="entry name" value="N6_MTASE"/>
    <property type="match status" value="1"/>
</dbReference>
<evidence type="ECO:0000259" key="5">
    <source>
        <dbReference type="Pfam" id="PF17827"/>
    </source>
</evidence>
<dbReference type="Pfam" id="PF05175">
    <property type="entry name" value="MTS"/>
    <property type="match status" value="1"/>
</dbReference>
<keyword evidence="2 6" id="KW-0808">Transferase</keyword>
<dbReference type="PANTHER" id="PTHR47806">
    <property type="entry name" value="50S RIBOSOMAL PROTEIN L3 GLUTAMINE METHYLTRANSFERASE"/>
    <property type="match status" value="1"/>
</dbReference>
<dbReference type="GO" id="GO:0036009">
    <property type="term" value="F:protein-glutamine N-methyltransferase activity"/>
    <property type="evidence" value="ECO:0007669"/>
    <property type="project" value="InterPro"/>
</dbReference>
<dbReference type="PANTHER" id="PTHR47806:SF1">
    <property type="entry name" value="RIBOSOMAL PROTEIN UL3 GLUTAMINE METHYLTRANSFERASE"/>
    <property type="match status" value="1"/>
</dbReference>
<keyword evidence="3" id="KW-0949">S-adenosyl-L-methionine</keyword>
<dbReference type="InterPro" id="IPR017127">
    <property type="entry name" value="Ribosome_uL3_MTase"/>
</dbReference>
<dbReference type="PIRSF" id="PIRSF037167">
    <property type="entry name" value="Mtase_YfcB_prd"/>
    <property type="match status" value="1"/>
</dbReference>
<dbReference type="GO" id="GO:0003676">
    <property type="term" value="F:nucleic acid binding"/>
    <property type="evidence" value="ECO:0007669"/>
    <property type="project" value="InterPro"/>
</dbReference>
<evidence type="ECO:0000256" key="1">
    <source>
        <dbReference type="ARBA" id="ARBA00022603"/>
    </source>
</evidence>
<gene>
    <name evidence="6" type="ORF">A2V91_01325</name>
</gene>
<keyword evidence="6" id="KW-0687">Ribonucleoprotein</keyword>
<keyword evidence="1 6" id="KW-0489">Methyltransferase</keyword>
<dbReference type="GO" id="GO:0032259">
    <property type="term" value="P:methylation"/>
    <property type="evidence" value="ECO:0007669"/>
    <property type="project" value="UniProtKB-KW"/>
</dbReference>
<dbReference type="Gene3D" id="1.10.8.10">
    <property type="entry name" value="DNA helicase RuvA subunit, C-terminal domain"/>
    <property type="match status" value="1"/>
</dbReference>
<dbReference type="GO" id="GO:0005840">
    <property type="term" value="C:ribosome"/>
    <property type="evidence" value="ECO:0007669"/>
    <property type="project" value="UniProtKB-KW"/>
</dbReference>
<evidence type="ECO:0000256" key="2">
    <source>
        <dbReference type="ARBA" id="ARBA00022679"/>
    </source>
</evidence>
<dbReference type="NCBIfam" id="TIGR03534">
    <property type="entry name" value="RF_mod_PrmC"/>
    <property type="match status" value="1"/>
</dbReference>
<accession>A0A1F6T789</accession>
<dbReference type="InterPro" id="IPR019874">
    <property type="entry name" value="RF_methyltr_PrmC"/>
</dbReference>
<keyword evidence="6" id="KW-0689">Ribosomal protein</keyword>
<evidence type="ECO:0000256" key="3">
    <source>
        <dbReference type="ARBA" id="ARBA00022691"/>
    </source>
</evidence>
<sequence length="303" mass="33392">MKYPPPQTLTDWIRWAERHLKRAKLYYGHGTETALDEAAWLVGHVAGLAPAELEAHLNDAPAPAQLEKIRALVEHRIVTRKPLAYLLKEAWFADLKFYVDERVLVPRSLTGEYILERFQPWVEPDKVRTALDLCTGSGCIAIALAHAFPQARVDATDISDDALAVARINVEAHGLRERVHLIKSDLFEALDGSRYDLIVTNPPYVSRADMESLPAEYRHEPALGLAAGEHGLDIVVRILAQAADHLNADGLLVAEVGNSHAALAAVFPEIPFLWLTNAAGDESVFLLTAAQLAQHRPSFAAMT</sequence>
<dbReference type="Pfam" id="PF17827">
    <property type="entry name" value="PrmC_N"/>
    <property type="match status" value="1"/>
</dbReference>
<organism evidence="6 7">
    <name type="scientific">Candidatus Muproteobacteria bacterium RBG_16_64_10</name>
    <dbReference type="NCBI Taxonomy" id="1817757"/>
    <lineage>
        <taxon>Bacteria</taxon>
        <taxon>Pseudomonadati</taxon>
        <taxon>Pseudomonadota</taxon>
        <taxon>Candidatus Muproteobacteria</taxon>
    </lineage>
</organism>
<feature type="domain" description="Methyltransferase small" evidence="4">
    <location>
        <begin position="126"/>
        <end position="209"/>
    </location>
</feature>
<dbReference type="Proteomes" id="UP000179334">
    <property type="component" value="Unassembled WGS sequence"/>
</dbReference>
<evidence type="ECO:0000313" key="6">
    <source>
        <dbReference type="EMBL" id="OGI40909.1"/>
    </source>
</evidence>
<dbReference type="InterPro" id="IPR002052">
    <property type="entry name" value="DNA_methylase_N6_adenine_CS"/>
</dbReference>
<dbReference type="FunFam" id="3.40.50.150:FF:000042">
    <property type="entry name" value="50S ribosomal protein L3 glutamine methyltransferase"/>
    <property type="match status" value="1"/>
</dbReference>
<dbReference type="InterPro" id="IPR007848">
    <property type="entry name" value="Small_mtfrase_dom"/>
</dbReference>
<dbReference type="GO" id="GO:0005829">
    <property type="term" value="C:cytosol"/>
    <property type="evidence" value="ECO:0007669"/>
    <property type="project" value="TreeGrafter"/>
</dbReference>
<dbReference type="NCBIfam" id="TIGR03533">
    <property type="entry name" value="L3_gln_methyl"/>
    <property type="match status" value="1"/>
</dbReference>
<dbReference type="InterPro" id="IPR029063">
    <property type="entry name" value="SAM-dependent_MTases_sf"/>
</dbReference>
<dbReference type="SUPFAM" id="SSF53335">
    <property type="entry name" value="S-adenosyl-L-methionine-dependent methyltransferases"/>
    <property type="match status" value="1"/>
</dbReference>
<dbReference type="InterPro" id="IPR040758">
    <property type="entry name" value="PrmC_N"/>
</dbReference>
<dbReference type="NCBIfam" id="TIGR00536">
    <property type="entry name" value="hemK_fam"/>
    <property type="match status" value="1"/>
</dbReference>
<name>A0A1F6T789_9PROT</name>
<reference evidence="6 7" key="1">
    <citation type="journal article" date="2016" name="Nat. Commun.">
        <title>Thousands of microbial genomes shed light on interconnected biogeochemical processes in an aquifer system.</title>
        <authorList>
            <person name="Anantharaman K."/>
            <person name="Brown C.T."/>
            <person name="Hug L.A."/>
            <person name="Sharon I."/>
            <person name="Castelle C.J."/>
            <person name="Probst A.J."/>
            <person name="Thomas B.C."/>
            <person name="Singh A."/>
            <person name="Wilkins M.J."/>
            <person name="Karaoz U."/>
            <person name="Brodie E.L."/>
            <person name="Williams K.H."/>
            <person name="Hubbard S.S."/>
            <person name="Banfield J.F."/>
        </authorList>
    </citation>
    <scope>NUCLEOTIDE SEQUENCE [LARGE SCALE GENOMIC DNA]</scope>
</reference>